<dbReference type="GO" id="GO:0006423">
    <property type="term" value="P:cysteinyl-tRNA aminoacylation"/>
    <property type="evidence" value="ECO:0007669"/>
    <property type="project" value="TreeGrafter"/>
</dbReference>
<organism evidence="6">
    <name type="scientific">Oppiella nova</name>
    <dbReference type="NCBI Taxonomy" id="334625"/>
    <lineage>
        <taxon>Eukaryota</taxon>
        <taxon>Metazoa</taxon>
        <taxon>Ecdysozoa</taxon>
        <taxon>Arthropoda</taxon>
        <taxon>Chelicerata</taxon>
        <taxon>Arachnida</taxon>
        <taxon>Acari</taxon>
        <taxon>Acariformes</taxon>
        <taxon>Sarcoptiformes</taxon>
        <taxon>Oribatida</taxon>
        <taxon>Brachypylina</taxon>
        <taxon>Oppioidea</taxon>
        <taxon>Oppiidae</taxon>
        <taxon>Oppiella</taxon>
    </lineage>
</organism>
<protein>
    <recommendedName>
        <fullName evidence="5">tRNA synthetases class I catalytic domain-containing protein</fullName>
    </recommendedName>
</protein>
<name>A0A7R9L7V7_9ACAR</name>
<dbReference type="Proteomes" id="UP000728032">
    <property type="component" value="Unassembled WGS sequence"/>
</dbReference>
<dbReference type="Gene3D" id="3.40.50.620">
    <property type="entry name" value="HUPs"/>
    <property type="match status" value="1"/>
</dbReference>
<keyword evidence="1" id="KW-0436">Ligase</keyword>
<dbReference type="SUPFAM" id="SSF52374">
    <property type="entry name" value="Nucleotidylyl transferase"/>
    <property type="match status" value="1"/>
</dbReference>
<keyword evidence="7" id="KW-1185">Reference proteome</keyword>
<evidence type="ECO:0000256" key="3">
    <source>
        <dbReference type="ARBA" id="ARBA00022840"/>
    </source>
</evidence>
<keyword evidence="4" id="KW-1133">Transmembrane helix</keyword>
<dbReference type="GO" id="GO:0004817">
    <property type="term" value="F:cysteine-tRNA ligase activity"/>
    <property type="evidence" value="ECO:0007669"/>
    <property type="project" value="TreeGrafter"/>
</dbReference>
<feature type="domain" description="tRNA synthetases class I catalytic" evidence="5">
    <location>
        <begin position="29"/>
        <end position="102"/>
    </location>
</feature>
<proteinExistence type="predicted"/>
<dbReference type="EMBL" id="OC914838">
    <property type="protein sequence ID" value="CAD7636629.1"/>
    <property type="molecule type" value="Genomic_DNA"/>
</dbReference>
<evidence type="ECO:0000256" key="4">
    <source>
        <dbReference type="SAM" id="Phobius"/>
    </source>
</evidence>
<keyword evidence="4" id="KW-0812">Transmembrane</keyword>
<dbReference type="GO" id="GO:0005829">
    <property type="term" value="C:cytosol"/>
    <property type="evidence" value="ECO:0007669"/>
    <property type="project" value="TreeGrafter"/>
</dbReference>
<keyword evidence="4" id="KW-0472">Membrane</keyword>
<evidence type="ECO:0000313" key="6">
    <source>
        <dbReference type="EMBL" id="CAD7636629.1"/>
    </source>
</evidence>
<sequence length="208" mass="24020">MQPFVLYNSEQRKKVEFVPRKEGHIDMYVCGWNVKYVRNITDIDDKIIARANENSESITALTDRFIKAMNDDAENLGCLAPDEAPRATDYIDQMQNMIGNLARLTLLQMAMSILKLKNLRTMADFQDVNLTICKLALLNVLMLKLRRNIHLILCYGNMLKKMSHHGLHLGAMAVQAIISIFMVAVQIFYSHIMKMKLRNQKQQQMNNM</sequence>
<evidence type="ECO:0000256" key="1">
    <source>
        <dbReference type="ARBA" id="ARBA00022598"/>
    </source>
</evidence>
<dbReference type="InterPro" id="IPR014729">
    <property type="entry name" value="Rossmann-like_a/b/a_fold"/>
</dbReference>
<keyword evidence="2" id="KW-0547">Nucleotide-binding</keyword>
<dbReference type="Pfam" id="PF01406">
    <property type="entry name" value="tRNA-synt_1e"/>
    <property type="match status" value="1"/>
</dbReference>
<dbReference type="OrthoDB" id="438179at2759"/>
<accession>A0A7R9L7V7</accession>
<dbReference type="GO" id="GO:0005524">
    <property type="term" value="F:ATP binding"/>
    <property type="evidence" value="ECO:0007669"/>
    <property type="project" value="UniProtKB-KW"/>
</dbReference>
<keyword evidence="3" id="KW-0067">ATP-binding</keyword>
<feature type="transmembrane region" description="Helical" evidence="4">
    <location>
        <begin position="165"/>
        <end position="189"/>
    </location>
</feature>
<evidence type="ECO:0000256" key="2">
    <source>
        <dbReference type="ARBA" id="ARBA00022741"/>
    </source>
</evidence>
<dbReference type="InterPro" id="IPR024909">
    <property type="entry name" value="Cys-tRNA/MSH_ligase"/>
</dbReference>
<evidence type="ECO:0000259" key="5">
    <source>
        <dbReference type="Pfam" id="PF01406"/>
    </source>
</evidence>
<dbReference type="PANTHER" id="PTHR10890">
    <property type="entry name" value="CYSTEINYL-TRNA SYNTHETASE"/>
    <property type="match status" value="1"/>
</dbReference>
<dbReference type="AlphaFoldDB" id="A0A7R9L7V7"/>
<dbReference type="EMBL" id="CAJPVJ010000013">
    <property type="protein sequence ID" value="CAG2157993.1"/>
    <property type="molecule type" value="Genomic_DNA"/>
</dbReference>
<evidence type="ECO:0000313" key="7">
    <source>
        <dbReference type="Proteomes" id="UP000728032"/>
    </source>
</evidence>
<gene>
    <name evidence="6" type="ORF">ONB1V03_LOCUS313</name>
</gene>
<reference evidence="6" key="1">
    <citation type="submission" date="2020-11" db="EMBL/GenBank/DDBJ databases">
        <authorList>
            <person name="Tran Van P."/>
        </authorList>
    </citation>
    <scope>NUCLEOTIDE SEQUENCE</scope>
</reference>
<dbReference type="InterPro" id="IPR032678">
    <property type="entry name" value="tRNA-synt_1_cat_dom"/>
</dbReference>
<dbReference type="PANTHER" id="PTHR10890:SF3">
    <property type="entry name" value="CYSTEINE--TRNA LIGASE, CYTOPLASMIC"/>
    <property type="match status" value="1"/>
</dbReference>